<dbReference type="SUPFAM" id="SSF55620">
    <property type="entry name" value="Tetrahydrobiopterin biosynthesis enzymes-like"/>
    <property type="match status" value="1"/>
</dbReference>
<evidence type="ECO:0000259" key="7">
    <source>
        <dbReference type="SMART" id="SM00905"/>
    </source>
</evidence>
<evidence type="ECO:0000313" key="9">
    <source>
        <dbReference type="Proteomes" id="UP000245380"/>
    </source>
</evidence>
<dbReference type="GO" id="GO:0046656">
    <property type="term" value="P:folic acid biosynthetic process"/>
    <property type="evidence" value="ECO:0007669"/>
    <property type="project" value="UniProtKB-UniRule"/>
</dbReference>
<protein>
    <recommendedName>
        <fullName evidence="6">7,8-dihydroneopterin aldolase</fullName>
        <ecNumber evidence="6">4.1.2.25</ecNumber>
    </recommendedName>
</protein>
<dbReference type="NCBIfam" id="TIGR00526">
    <property type="entry name" value="folB_dom"/>
    <property type="match status" value="1"/>
</dbReference>
<keyword evidence="4 6" id="KW-0289">Folate biosynthesis</keyword>
<evidence type="ECO:0000256" key="2">
    <source>
        <dbReference type="ARBA" id="ARBA00005013"/>
    </source>
</evidence>
<dbReference type="FunFam" id="3.30.1130.10:FF:000003">
    <property type="entry name" value="7,8-dihydroneopterin aldolase"/>
    <property type="match status" value="1"/>
</dbReference>
<dbReference type="Proteomes" id="UP000245380">
    <property type="component" value="Unassembled WGS sequence"/>
</dbReference>
<dbReference type="NCBIfam" id="TIGR00525">
    <property type="entry name" value="folB"/>
    <property type="match status" value="1"/>
</dbReference>
<dbReference type="OrthoDB" id="9803748at2"/>
<dbReference type="PANTHER" id="PTHR42844">
    <property type="entry name" value="DIHYDRONEOPTERIN ALDOLASE 1-RELATED"/>
    <property type="match status" value="1"/>
</dbReference>
<evidence type="ECO:0000256" key="6">
    <source>
        <dbReference type="RuleBase" id="RU362079"/>
    </source>
</evidence>
<dbReference type="EMBL" id="MPDK01000005">
    <property type="protein sequence ID" value="PWI58163.1"/>
    <property type="molecule type" value="Genomic_DNA"/>
</dbReference>
<evidence type="ECO:0000313" key="8">
    <source>
        <dbReference type="EMBL" id="PWI58163.1"/>
    </source>
</evidence>
<name>A0A2U3DA73_SULT2</name>
<comment type="similarity">
    <text evidence="3 6">Belongs to the DHNA family.</text>
</comment>
<keyword evidence="5 6" id="KW-0456">Lyase</keyword>
<sequence length="123" mass="13833">MGDSIFIRNMEFYGYHGVYPEERRLGQKFIISLSLGCDLRAAGRMDDLTLTVDYGDVYNRVKAIVEGRPRKLVEAVAEEIANHLLRSYPIVHTVTVHLEKPAAPISGIFETVGIELVRSRVNS</sequence>
<evidence type="ECO:0000256" key="4">
    <source>
        <dbReference type="ARBA" id="ARBA00022909"/>
    </source>
</evidence>
<feature type="domain" description="Dihydroneopterin aldolase/epimerase" evidence="7">
    <location>
        <begin position="5"/>
        <end position="118"/>
    </location>
</feature>
<dbReference type="GO" id="GO:0004150">
    <property type="term" value="F:dihydroneopterin aldolase activity"/>
    <property type="evidence" value="ECO:0007669"/>
    <property type="project" value="UniProtKB-UniRule"/>
</dbReference>
<dbReference type="CDD" id="cd00534">
    <property type="entry name" value="DHNA_DHNTPE"/>
    <property type="match status" value="1"/>
</dbReference>
<dbReference type="InterPro" id="IPR043133">
    <property type="entry name" value="GTP-CH-I_C/QueF"/>
</dbReference>
<comment type="pathway">
    <text evidence="2 6">Cofactor biosynthesis; tetrahydrofolate biosynthesis; 2-amino-4-hydroxy-6-hydroxymethyl-7,8-dihydropteridine diphosphate from 7,8-dihydroneopterin triphosphate: step 3/4.</text>
</comment>
<dbReference type="Gene3D" id="3.30.1130.10">
    <property type="match status" value="1"/>
</dbReference>
<dbReference type="GO" id="GO:0046654">
    <property type="term" value="P:tetrahydrofolate biosynthetic process"/>
    <property type="evidence" value="ECO:0007669"/>
    <property type="project" value="UniProtKB-UniRule"/>
</dbReference>
<keyword evidence="9" id="KW-1185">Reference proteome</keyword>
<comment type="catalytic activity">
    <reaction evidence="1 6">
        <text>7,8-dihydroneopterin = 6-hydroxymethyl-7,8-dihydropterin + glycolaldehyde</text>
        <dbReference type="Rhea" id="RHEA:10540"/>
        <dbReference type="ChEBI" id="CHEBI:17001"/>
        <dbReference type="ChEBI" id="CHEBI:17071"/>
        <dbReference type="ChEBI" id="CHEBI:44841"/>
        <dbReference type="EC" id="4.1.2.25"/>
    </reaction>
</comment>
<dbReference type="InterPro" id="IPR006156">
    <property type="entry name" value="Dihydroneopterin_aldolase"/>
</dbReference>
<dbReference type="PANTHER" id="PTHR42844:SF1">
    <property type="entry name" value="DIHYDRONEOPTERIN ALDOLASE 1-RELATED"/>
    <property type="match status" value="1"/>
</dbReference>
<comment type="caution">
    <text evidence="8">The sequence shown here is derived from an EMBL/GenBank/DDBJ whole genome shotgun (WGS) entry which is preliminary data.</text>
</comment>
<evidence type="ECO:0000256" key="1">
    <source>
        <dbReference type="ARBA" id="ARBA00001353"/>
    </source>
</evidence>
<dbReference type="SMART" id="SM00905">
    <property type="entry name" value="FolB"/>
    <property type="match status" value="1"/>
</dbReference>
<evidence type="ECO:0000256" key="5">
    <source>
        <dbReference type="ARBA" id="ARBA00023239"/>
    </source>
</evidence>
<dbReference type="InterPro" id="IPR006157">
    <property type="entry name" value="FolB_dom"/>
</dbReference>
<dbReference type="EC" id="4.1.2.25" evidence="6"/>
<proteinExistence type="inferred from homology"/>
<dbReference type="Pfam" id="PF02152">
    <property type="entry name" value="FolB"/>
    <property type="match status" value="1"/>
</dbReference>
<reference evidence="8 9" key="1">
    <citation type="submission" date="2016-11" db="EMBL/GenBank/DDBJ databases">
        <title>Comparative genomics of Acidibacillus ferroxidans species.</title>
        <authorList>
            <person name="Oliveira G."/>
            <person name="Nunes G."/>
            <person name="Oliveira R."/>
            <person name="Araujo F."/>
            <person name="Salim A."/>
            <person name="Scholte L."/>
            <person name="Morais D."/>
            <person name="Nancucheo I."/>
            <person name="Johnson D.B."/>
            <person name="Grail B."/>
            <person name="Bittencourt J."/>
            <person name="Valadares R."/>
        </authorList>
    </citation>
    <scope>NUCLEOTIDE SEQUENCE [LARGE SCALE GENOMIC DNA]</scope>
    <source>
        <strain evidence="8 9">Y002</strain>
    </source>
</reference>
<accession>A0A2U3DA73</accession>
<dbReference type="GO" id="GO:0005737">
    <property type="term" value="C:cytoplasm"/>
    <property type="evidence" value="ECO:0007669"/>
    <property type="project" value="TreeGrafter"/>
</dbReference>
<gene>
    <name evidence="8" type="ORF">BM613_04295</name>
</gene>
<evidence type="ECO:0000256" key="3">
    <source>
        <dbReference type="ARBA" id="ARBA00005708"/>
    </source>
</evidence>
<dbReference type="AlphaFoldDB" id="A0A2U3DA73"/>
<comment type="function">
    <text evidence="6">Catalyzes the conversion of 7,8-dihydroneopterin to 6-hydroxymethyl-7,8-dihydropterin.</text>
</comment>
<dbReference type="UniPathway" id="UPA00077">
    <property type="reaction ID" value="UER00154"/>
</dbReference>
<organism evidence="8 9">
    <name type="scientific">Sulfoacidibacillus thermotolerans</name>
    <name type="common">Acidibacillus sulfuroxidans</name>
    <dbReference type="NCBI Taxonomy" id="1765684"/>
    <lineage>
        <taxon>Bacteria</taxon>
        <taxon>Bacillati</taxon>
        <taxon>Bacillota</taxon>
        <taxon>Bacilli</taxon>
        <taxon>Bacillales</taxon>
        <taxon>Alicyclobacillaceae</taxon>
        <taxon>Sulfoacidibacillus</taxon>
    </lineage>
</organism>